<reference evidence="1 2" key="1">
    <citation type="submission" date="2020-08" db="EMBL/GenBank/DDBJ databases">
        <title>Sequencing the genomes of 1000 actinobacteria strains.</title>
        <authorList>
            <person name="Klenk H.-P."/>
        </authorList>
    </citation>
    <scope>NUCLEOTIDE SEQUENCE [LARGE SCALE GENOMIC DNA]</scope>
    <source>
        <strain evidence="1 2">DSM 43675</strain>
    </source>
</reference>
<dbReference type="RefSeq" id="WP_185027139.1">
    <property type="nucleotide sequence ID" value="NZ_JACHMQ010000001.1"/>
</dbReference>
<dbReference type="EMBL" id="JACHMQ010000001">
    <property type="protein sequence ID" value="MBB6397062.1"/>
    <property type="molecule type" value="Genomic_DNA"/>
</dbReference>
<proteinExistence type="predicted"/>
<dbReference type="Proteomes" id="UP000546324">
    <property type="component" value="Unassembled WGS sequence"/>
</dbReference>
<keyword evidence="2" id="KW-1185">Reference proteome</keyword>
<comment type="caution">
    <text evidence="1">The sequence shown here is derived from an EMBL/GenBank/DDBJ whole genome shotgun (WGS) entry which is preliminary data.</text>
</comment>
<organism evidence="1 2">
    <name type="scientific">Actinomadura coerulea</name>
    <dbReference type="NCBI Taxonomy" id="46159"/>
    <lineage>
        <taxon>Bacteria</taxon>
        <taxon>Bacillati</taxon>
        <taxon>Actinomycetota</taxon>
        <taxon>Actinomycetes</taxon>
        <taxon>Streptosporangiales</taxon>
        <taxon>Thermomonosporaceae</taxon>
        <taxon>Actinomadura</taxon>
    </lineage>
</organism>
<evidence type="ECO:0000313" key="1">
    <source>
        <dbReference type="EMBL" id="MBB6397062.1"/>
    </source>
</evidence>
<protein>
    <submittedName>
        <fullName evidence="1">Uncharacterized protein</fullName>
    </submittedName>
</protein>
<evidence type="ECO:0000313" key="2">
    <source>
        <dbReference type="Proteomes" id="UP000546324"/>
    </source>
</evidence>
<name>A0A7X0G0C2_9ACTN</name>
<sequence length="634" mass="71505">MNDSFETHVFGAPGSFHAGNGDINNIITLPSTLGTSPRKKPADELWWLRRRFVEPAGLAEAREILEASHTVFIDGTPGSGRVAAAQILLQGLQDDAGQLHQLVPQEEENAPRIDRTHVGDGELVWLDLSALTGTRWEEVHAELSSLRATVQKRDAYLAVILPDKAAPLDPTLAPYRARIERPAVAEVLVRYLQVEKIDRPTPLPPLRFLATARRMEDIPAYVDLIRRARDEHREGDFTMWSEAAFTAWSGQAQDVAEQMAALITGQERALLITVAMLHEAHADVVHRASAALLDRAEHPPEDLPLLEHAFLDKRLHEIGARLDDCGTVQFAKLDYDAAVRSYFWTHMPGLHDTLRDWVVSTVDSPDLSPLERKNLVERFTAQCLLHERYGQVLASLLNQLTALPTTGRKMEAAAQVLQRGLRDEKQGRFFRRQIYNWSRISNLSSQIAELIIAACRDEMMVKYPAEALVRLHHLARRETGTRARDTLVALVNDAPRLRRQMLARLTEATFEPGKFSSDVTLFMELADPEALTALGRRNYALVAEKTIRRQLTYGWSLVFAQLPYGKWTPFVRRWLTVAVEDDHHRDTLIDIIVHAASGDVILLSRFYEMTRTTPSLIPLSTLISQRFGTFSHSQ</sequence>
<dbReference type="AlphaFoldDB" id="A0A7X0G0C2"/>
<gene>
    <name evidence="1" type="ORF">BKA00_003976</name>
</gene>
<accession>A0A7X0G0C2</accession>